<sequence length="184" mass="20445">MMMPVLQKLPFSGLPFSGICGYSFSAAAKSAAGRRNPSYFKATYDAPCVFFYVVASAHLFFWLWFLNRSLCQIMVVRAGQPSGWPVSLKAGIPTPVRATTHERRNSSGSCNCYFKEAAIMATTLTPSHPEFVFVFAAVRRADRHPRICMLRTVAGDERSARRSLVRDYVLSLAARLPVVEVSRA</sequence>
<evidence type="ECO:0000313" key="5">
    <source>
        <dbReference type="Proteomes" id="UP000519859"/>
    </source>
</evidence>
<keyword evidence="1" id="KW-0812">Transmembrane</keyword>
<name>A0A1M0MQG0_ECOLX</name>
<evidence type="ECO:0000313" key="3">
    <source>
        <dbReference type="EMBL" id="MQK26884.1"/>
    </source>
</evidence>
<evidence type="ECO:0000256" key="1">
    <source>
        <dbReference type="SAM" id="Phobius"/>
    </source>
</evidence>
<proteinExistence type="predicted"/>
<dbReference type="NCBIfam" id="NF033153">
    <property type="entry name" value="phage_ICD_like"/>
    <property type="match status" value="1"/>
</dbReference>
<dbReference type="InterPro" id="IPR018880">
    <property type="entry name" value="Phage_P4_Ash"/>
</dbReference>
<accession>A0A1M0MQG0</accession>
<evidence type="ECO:0000313" key="4">
    <source>
        <dbReference type="Proteomes" id="UP000359125"/>
    </source>
</evidence>
<gene>
    <name evidence="3" type="ORF">EIZ93_21905</name>
    <name evidence="2" type="ORF">FIJ20_19735</name>
</gene>
<protein>
    <submittedName>
        <fullName evidence="3">Host cell division inhibitor Icd-like protein</fullName>
    </submittedName>
</protein>
<reference evidence="3 4" key="1">
    <citation type="journal article" date="2019" name="Environ. Health Perspect.">
        <title>Inter-host Transmission of Carbapenemase-Producing Escherichia coli among Humans and Backyard Animals.</title>
        <authorList>
            <person name="Li J."/>
            <person name="Bi Z."/>
            <person name="Ma S."/>
            <person name="Chen B."/>
            <person name="Cai C."/>
            <person name="He J."/>
            <person name="Schwarz S."/>
            <person name="Sun C."/>
            <person name="Zhou Y."/>
            <person name="Yin J."/>
            <person name="Hulth A."/>
            <person name="Wang Y."/>
            <person name="Shen Z."/>
            <person name="Wang S."/>
            <person name="Wu C."/>
            <person name="Nilsson L.E."/>
            <person name="Walsh T.R."/>
            <person name="Borjesson S."/>
            <person name="Shen J."/>
            <person name="Sun Q."/>
            <person name="Wang Y."/>
        </authorList>
    </citation>
    <scope>NUCLEOTIDE SEQUENCE [LARGE SCALE GENOMIC DNA]</scope>
    <source>
        <strain evidence="3 4">A016f</strain>
    </source>
</reference>
<dbReference type="Proteomes" id="UP000359125">
    <property type="component" value="Unassembled WGS sequence"/>
</dbReference>
<dbReference type="EMBL" id="AASDFP010000051">
    <property type="protein sequence ID" value="EFB2194402.1"/>
    <property type="molecule type" value="Genomic_DNA"/>
</dbReference>
<dbReference type="Proteomes" id="UP000519859">
    <property type="component" value="Unassembled WGS sequence"/>
</dbReference>
<reference evidence="2 5" key="2">
    <citation type="submission" date="2019-06" db="EMBL/GenBank/DDBJ databases">
        <authorList>
            <consortium name="NARMS: The National Antimicrobial Resistance Monitoring System"/>
        </authorList>
    </citation>
    <scope>NUCLEOTIDE SEQUENCE [LARGE SCALE GENOMIC DNA]</scope>
    <source>
        <strain evidence="2 5">FSIS11921886</strain>
    </source>
</reference>
<keyword evidence="1" id="KW-1133">Transmembrane helix</keyword>
<dbReference type="Pfam" id="PF10554">
    <property type="entry name" value="Phage_ASH"/>
    <property type="match status" value="1"/>
</dbReference>
<organism evidence="3 4">
    <name type="scientific">Escherichia coli</name>
    <dbReference type="NCBI Taxonomy" id="562"/>
    <lineage>
        <taxon>Bacteria</taxon>
        <taxon>Pseudomonadati</taxon>
        <taxon>Pseudomonadota</taxon>
        <taxon>Gammaproteobacteria</taxon>
        <taxon>Enterobacterales</taxon>
        <taxon>Enterobacteriaceae</taxon>
        <taxon>Escherichia</taxon>
    </lineage>
</organism>
<keyword evidence="1" id="KW-0472">Membrane</keyword>
<feature type="transmembrane region" description="Helical" evidence="1">
    <location>
        <begin position="49"/>
        <end position="67"/>
    </location>
</feature>
<evidence type="ECO:0000313" key="2">
    <source>
        <dbReference type="EMBL" id="EFB2194402.1"/>
    </source>
</evidence>
<comment type="caution">
    <text evidence="3">The sequence shown here is derived from an EMBL/GenBank/DDBJ whole genome shotgun (WGS) entry which is preliminary data.</text>
</comment>
<dbReference type="AlphaFoldDB" id="A0A1M0MQG0"/>
<dbReference type="EMBL" id="RYCF01000123">
    <property type="protein sequence ID" value="MQK26884.1"/>
    <property type="molecule type" value="Genomic_DNA"/>
</dbReference>